<organism evidence="2 3">
    <name type="scientific">Vanilla planifolia</name>
    <name type="common">Vanilla</name>
    <dbReference type="NCBI Taxonomy" id="51239"/>
    <lineage>
        <taxon>Eukaryota</taxon>
        <taxon>Viridiplantae</taxon>
        <taxon>Streptophyta</taxon>
        <taxon>Embryophyta</taxon>
        <taxon>Tracheophyta</taxon>
        <taxon>Spermatophyta</taxon>
        <taxon>Magnoliopsida</taxon>
        <taxon>Liliopsida</taxon>
        <taxon>Asparagales</taxon>
        <taxon>Orchidaceae</taxon>
        <taxon>Vanilloideae</taxon>
        <taxon>Vanilleae</taxon>
        <taxon>Vanilla</taxon>
    </lineage>
</organism>
<keyword evidence="3" id="KW-1185">Reference proteome</keyword>
<evidence type="ECO:0000313" key="3">
    <source>
        <dbReference type="Proteomes" id="UP000636800"/>
    </source>
</evidence>
<dbReference type="Proteomes" id="UP000636800">
    <property type="component" value="Chromosome 1"/>
</dbReference>
<evidence type="ECO:0000313" key="2">
    <source>
        <dbReference type="EMBL" id="KAG0495667.1"/>
    </source>
</evidence>
<accession>A0A835VEB9</accession>
<gene>
    <name evidence="2" type="ORF">HPP92_000358</name>
</gene>
<dbReference type="AlphaFoldDB" id="A0A835VEB9"/>
<reference evidence="2 3" key="1">
    <citation type="journal article" date="2020" name="Nat. Food">
        <title>A phased Vanilla planifolia genome enables genetic improvement of flavour and production.</title>
        <authorList>
            <person name="Hasing T."/>
            <person name="Tang H."/>
            <person name="Brym M."/>
            <person name="Khazi F."/>
            <person name="Huang T."/>
            <person name="Chambers A.H."/>
        </authorList>
    </citation>
    <scope>NUCLEOTIDE SEQUENCE [LARGE SCALE GENOMIC DNA]</scope>
    <source>
        <tissue evidence="2">Leaf</tissue>
    </source>
</reference>
<comment type="caution">
    <text evidence="2">The sequence shown here is derived from an EMBL/GenBank/DDBJ whole genome shotgun (WGS) entry which is preliminary data.</text>
</comment>
<dbReference type="EMBL" id="JADCNL010000001">
    <property type="protein sequence ID" value="KAG0495667.1"/>
    <property type="molecule type" value="Genomic_DNA"/>
</dbReference>
<proteinExistence type="predicted"/>
<name>A0A835VEB9_VANPL</name>
<protein>
    <submittedName>
        <fullName evidence="2">Uncharacterized protein</fullName>
    </submittedName>
</protein>
<feature type="region of interest" description="Disordered" evidence="1">
    <location>
        <begin position="1"/>
        <end position="34"/>
    </location>
</feature>
<sequence>MRSDETKGNEKDFAKPKGDEDDAKEISVEAPEAPKDYIHVQGKKAKQQIAIVLLKGSEERRSQRMKLLQILYWLQQVPVDEVSHTESRLEFNLESLFPKERLEMFGMMSQCSTNRLWEKPRDWSHLSNLQRGDCQQLTLGSSSNPVGFQ</sequence>
<evidence type="ECO:0000256" key="1">
    <source>
        <dbReference type="SAM" id="MobiDB-lite"/>
    </source>
</evidence>